<protein>
    <submittedName>
        <fullName evidence="10">Dipeptide transport system permease protein dppB</fullName>
    </submittedName>
</protein>
<evidence type="ECO:0000256" key="1">
    <source>
        <dbReference type="ARBA" id="ARBA00004651"/>
    </source>
</evidence>
<comment type="similarity">
    <text evidence="7">Belongs to the binding-protein-dependent transport system permease family. OppBC subfamily.</text>
</comment>
<reference evidence="10 11" key="2">
    <citation type="submission" date="2015-01" db="EMBL/GenBank/DDBJ databases">
        <authorList>
            <consortium name="NBRP consortium"/>
            <person name="Sawabe T."/>
            <person name="Meirelles P."/>
            <person name="Feng G."/>
            <person name="Sayaka M."/>
            <person name="Hattori M."/>
            <person name="Ohkuma M."/>
        </authorList>
    </citation>
    <scope>NUCLEOTIDE SEQUENCE [LARGE SCALE GENOMIC DNA]</scope>
    <source>
        <strain evidence="11">JCM 19241</strain>
    </source>
</reference>
<comment type="caution">
    <text evidence="10">The sequence shown here is derived from an EMBL/GenBank/DDBJ whole genome shotgun (WGS) entry which is preliminary data.</text>
</comment>
<keyword evidence="2 8" id="KW-0813">Transport</keyword>
<evidence type="ECO:0000313" key="11">
    <source>
        <dbReference type="Proteomes" id="UP000031666"/>
    </source>
</evidence>
<dbReference type="PANTHER" id="PTHR43163">
    <property type="entry name" value="DIPEPTIDE TRANSPORT SYSTEM PERMEASE PROTEIN DPPB-RELATED"/>
    <property type="match status" value="1"/>
</dbReference>
<evidence type="ECO:0000256" key="5">
    <source>
        <dbReference type="ARBA" id="ARBA00022989"/>
    </source>
</evidence>
<dbReference type="PROSITE" id="PS50928">
    <property type="entry name" value="ABC_TM1"/>
    <property type="match status" value="1"/>
</dbReference>
<dbReference type="SUPFAM" id="SSF161098">
    <property type="entry name" value="MetI-like"/>
    <property type="match status" value="1"/>
</dbReference>
<dbReference type="InterPro" id="IPR000515">
    <property type="entry name" value="MetI-like"/>
</dbReference>
<evidence type="ECO:0000256" key="6">
    <source>
        <dbReference type="ARBA" id="ARBA00023136"/>
    </source>
</evidence>
<dbReference type="AlphaFoldDB" id="A0A0B8QJF7"/>
<evidence type="ECO:0000313" key="10">
    <source>
        <dbReference type="EMBL" id="GAM75263.1"/>
    </source>
</evidence>
<organism evidence="10 11">
    <name type="scientific">Vibrio ishigakensis</name>
    <dbReference type="NCBI Taxonomy" id="1481914"/>
    <lineage>
        <taxon>Bacteria</taxon>
        <taxon>Pseudomonadati</taxon>
        <taxon>Pseudomonadota</taxon>
        <taxon>Gammaproteobacteria</taxon>
        <taxon>Vibrionales</taxon>
        <taxon>Vibrionaceae</taxon>
        <taxon>Vibrio</taxon>
    </lineage>
</organism>
<keyword evidence="6" id="KW-0472">Membrane</keyword>
<accession>A0A0B8QJF7</accession>
<dbReference type="CDD" id="cd06261">
    <property type="entry name" value="TM_PBP2"/>
    <property type="match status" value="1"/>
</dbReference>
<dbReference type="GO" id="GO:0071916">
    <property type="term" value="F:dipeptide transmembrane transporter activity"/>
    <property type="evidence" value="ECO:0007669"/>
    <property type="project" value="TreeGrafter"/>
</dbReference>
<dbReference type="InterPro" id="IPR035906">
    <property type="entry name" value="MetI-like_sf"/>
</dbReference>
<evidence type="ECO:0000256" key="4">
    <source>
        <dbReference type="ARBA" id="ARBA00022692"/>
    </source>
</evidence>
<dbReference type="EMBL" id="BBSC01000003">
    <property type="protein sequence ID" value="GAM75263.1"/>
    <property type="molecule type" value="Genomic_DNA"/>
</dbReference>
<evidence type="ECO:0000256" key="3">
    <source>
        <dbReference type="ARBA" id="ARBA00022475"/>
    </source>
</evidence>
<evidence type="ECO:0000256" key="2">
    <source>
        <dbReference type="ARBA" id="ARBA00022448"/>
    </source>
</evidence>
<comment type="subcellular location">
    <subcellularLocation>
        <location evidence="1 8">Cell membrane</location>
        <topology evidence="1 8">Multi-pass membrane protein</topology>
    </subcellularLocation>
</comment>
<gene>
    <name evidence="10" type="ORF">JCM19241_1606</name>
</gene>
<evidence type="ECO:0000256" key="7">
    <source>
        <dbReference type="ARBA" id="ARBA00024202"/>
    </source>
</evidence>
<proteinExistence type="inferred from homology"/>
<name>A0A0B8QJF7_9VIBR</name>
<keyword evidence="5" id="KW-1133">Transmembrane helix</keyword>
<sequence>MATIELVTIAIILSVFTGVPIGVWAAIKNKTPIDQTARGVSVIGIAIPSFFLAILLQMLFYGGLGWFPLQGRIDSHVLIDAQFASVTGLLLVDTLLAGDWTAFKSAVHHLALPVMTLSLATFAIFVRTTRNLMVEVLSQDYIRTGHAFGVARSKIYFFYALKATLVPLLTVVGLTYGFMLGNSVIVESVFDWPGIGRYVVNSVITNDFPAVMGVTLVLSSSYLLVNFIIDLLYFSVDPRLSPEV</sequence>
<evidence type="ECO:0000259" key="9">
    <source>
        <dbReference type="PROSITE" id="PS50928"/>
    </source>
</evidence>
<keyword evidence="4" id="KW-0812">Transmembrane</keyword>
<dbReference type="Gene3D" id="1.10.3720.10">
    <property type="entry name" value="MetI-like"/>
    <property type="match status" value="1"/>
</dbReference>
<dbReference type="PANTHER" id="PTHR43163:SF6">
    <property type="entry name" value="DIPEPTIDE TRANSPORT SYSTEM PERMEASE PROTEIN DPPB-RELATED"/>
    <property type="match status" value="1"/>
</dbReference>
<dbReference type="Pfam" id="PF00528">
    <property type="entry name" value="BPD_transp_1"/>
    <property type="match status" value="1"/>
</dbReference>
<evidence type="ECO:0000256" key="8">
    <source>
        <dbReference type="RuleBase" id="RU363032"/>
    </source>
</evidence>
<reference evidence="10 11" key="1">
    <citation type="submission" date="2015-01" db="EMBL/GenBank/DDBJ databases">
        <title>Vibrio sp. C94 JCM 19241 whole genome shotgun sequence.</title>
        <authorList>
            <person name="Sawabe T."/>
            <person name="Meirelles P."/>
            <person name="Feng G."/>
            <person name="Sayaka M."/>
            <person name="Hattori M."/>
            <person name="Ohkuma M."/>
        </authorList>
    </citation>
    <scope>NUCLEOTIDE SEQUENCE [LARGE SCALE GENOMIC DNA]</scope>
    <source>
        <strain evidence="11">JCM 19241</strain>
    </source>
</reference>
<dbReference type="STRING" id="1481914.JCM19241_1606"/>
<keyword evidence="3" id="KW-1003">Cell membrane</keyword>
<dbReference type="GO" id="GO:0005886">
    <property type="term" value="C:plasma membrane"/>
    <property type="evidence" value="ECO:0007669"/>
    <property type="project" value="UniProtKB-SubCell"/>
</dbReference>
<feature type="domain" description="ABC transmembrane type-1" evidence="9">
    <location>
        <begin position="1"/>
        <end position="233"/>
    </location>
</feature>
<dbReference type="Proteomes" id="UP000031666">
    <property type="component" value="Unassembled WGS sequence"/>
</dbReference>